<dbReference type="InterPro" id="IPR022409">
    <property type="entry name" value="PKD/Chitinase_dom"/>
</dbReference>
<dbReference type="SUPFAM" id="SSF49299">
    <property type="entry name" value="PKD domain"/>
    <property type="match status" value="3"/>
</dbReference>
<evidence type="ECO:0000259" key="2">
    <source>
        <dbReference type="PROSITE" id="PS50093"/>
    </source>
</evidence>
<feature type="signal peptide" evidence="1">
    <location>
        <begin position="1"/>
        <end position="17"/>
    </location>
</feature>
<accession>A0ABV8PY11</accession>
<dbReference type="EMBL" id="JBHSDC010000012">
    <property type="protein sequence ID" value="MFC4231847.1"/>
    <property type="molecule type" value="Genomic_DNA"/>
</dbReference>
<feature type="domain" description="PKD" evidence="2">
    <location>
        <begin position="231"/>
        <end position="296"/>
    </location>
</feature>
<evidence type="ECO:0000313" key="4">
    <source>
        <dbReference type="Proteomes" id="UP001595906"/>
    </source>
</evidence>
<organism evidence="3 4">
    <name type="scientific">Parasediminibacterium paludis</name>
    <dbReference type="NCBI Taxonomy" id="908966"/>
    <lineage>
        <taxon>Bacteria</taxon>
        <taxon>Pseudomonadati</taxon>
        <taxon>Bacteroidota</taxon>
        <taxon>Chitinophagia</taxon>
        <taxon>Chitinophagales</taxon>
        <taxon>Chitinophagaceae</taxon>
        <taxon>Parasediminibacterium</taxon>
    </lineage>
</organism>
<evidence type="ECO:0000313" key="3">
    <source>
        <dbReference type="EMBL" id="MFC4231847.1"/>
    </source>
</evidence>
<proteinExistence type="predicted"/>
<dbReference type="Gene3D" id="2.60.40.10">
    <property type="entry name" value="Immunoglobulins"/>
    <property type="match status" value="4"/>
</dbReference>
<gene>
    <name evidence="3" type="ORF">ACFOW1_08090</name>
</gene>
<dbReference type="Proteomes" id="UP001595906">
    <property type="component" value="Unassembled WGS sequence"/>
</dbReference>
<dbReference type="PROSITE" id="PS50093">
    <property type="entry name" value="PKD"/>
    <property type="match status" value="2"/>
</dbReference>
<protein>
    <submittedName>
        <fullName evidence="3">PKD domain-containing protein</fullName>
    </submittedName>
</protein>
<dbReference type="Pfam" id="PF18911">
    <property type="entry name" value="PKD_4"/>
    <property type="match status" value="2"/>
</dbReference>
<dbReference type="PROSITE" id="PS51257">
    <property type="entry name" value="PROKAR_LIPOPROTEIN"/>
    <property type="match status" value="1"/>
</dbReference>
<dbReference type="InterPro" id="IPR000601">
    <property type="entry name" value="PKD_dom"/>
</dbReference>
<dbReference type="InterPro" id="IPR013783">
    <property type="entry name" value="Ig-like_fold"/>
</dbReference>
<comment type="caution">
    <text evidence="3">The sequence shown here is derived from an EMBL/GenBank/DDBJ whole genome shotgun (WGS) entry which is preliminary data.</text>
</comment>
<sequence length="407" mass="43995">MPRILFLLLAFCGLMVACNKGVDTPANTETVTPVVGGTTSPYKDTVSVTLGTVTLTYSKTSACYPSNEIFAFTATASGLPSGATYNWDFGDGHTSTGINVKNIYETTGSYTVICTIKNSAGAVLSATTVNVKAWGQQVTPHAVFSSQIYDVNYVNNMAFTSQSSVQRGTLTNYFWDWGDGTTTSTANAYTPHNFPQVPNDVVYPVKLVATANSGCKDTAVVSVPVAAVYAPSGGFDAVSYDVCSNEYFIFTPNVTGIPSGCVFTWDFADASGTATGNPVKHYFTYQNNYDIKMTVTYKGNIIYKTNKSIRAQGQNVRPVALFIKNVKSEDATSVTWAFYSQANIPHGYFTGYRWEFSNGTIDDNLNNYIEQTYTKTTTSQTQSVRFIVTGNSGCKDTANGTFVIPSL</sequence>
<feature type="chain" id="PRO_5046713170" evidence="1">
    <location>
        <begin position="18"/>
        <end position="407"/>
    </location>
</feature>
<evidence type="ECO:0000256" key="1">
    <source>
        <dbReference type="SAM" id="SignalP"/>
    </source>
</evidence>
<dbReference type="InterPro" id="IPR035986">
    <property type="entry name" value="PKD_dom_sf"/>
</dbReference>
<dbReference type="CDD" id="cd00146">
    <property type="entry name" value="PKD"/>
    <property type="match status" value="1"/>
</dbReference>
<dbReference type="SMART" id="SM00089">
    <property type="entry name" value="PKD"/>
    <property type="match status" value="2"/>
</dbReference>
<reference evidence="4" key="1">
    <citation type="journal article" date="2019" name="Int. J. Syst. Evol. Microbiol.">
        <title>The Global Catalogue of Microorganisms (GCM) 10K type strain sequencing project: providing services to taxonomists for standard genome sequencing and annotation.</title>
        <authorList>
            <consortium name="The Broad Institute Genomics Platform"/>
            <consortium name="The Broad Institute Genome Sequencing Center for Infectious Disease"/>
            <person name="Wu L."/>
            <person name="Ma J."/>
        </authorList>
    </citation>
    <scope>NUCLEOTIDE SEQUENCE [LARGE SCALE GENOMIC DNA]</scope>
    <source>
        <strain evidence="4">CECT 8010</strain>
    </source>
</reference>
<keyword evidence="1" id="KW-0732">Signal</keyword>
<dbReference type="RefSeq" id="WP_379013459.1">
    <property type="nucleotide sequence ID" value="NZ_JBHSDC010000012.1"/>
</dbReference>
<keyword evidence="4" id="KW-1185">Reference proteome</keyword>
<name>A0ABV8PY11_9BACT</name>
<feature type="domain" description="PKD" evidence="2">
    <location>
        <begin position="72"/>
        <end position="131"/>
    </location>
</feature>